<comment type="caution">
    <text evidence="13">The sequence shown here is derived from an EMBL/GenBank/DDBJ whole genome shotgun (WGS) entry which is preliminary data.</text>
</comment>
<dbReference type="EMBL" id="JAUSTT010000005">
    <property type="protein sequence ID" value="MDQ0175280.1"/>
    <property type="molecule type" value="Genomic_DNA"/>
</dbReference>
<evidence type="ECO:0000256" key="8">
    <source>
        <dbReference type="PROSITE-ProRule" id="PRU00284"/>
    </source>
</evidence>
<sequence length="582" mass="63394">MLFLRKGFSLRLQLMMMIFLILSGALITTFIIAYEQAKQQVIDVGGEMFSNVLKDSVGFMDAMNERVIAGDLTLEEAQEIARTYILGPKQADGTRDISKTKMSTNDYMYVWAANPDNVFTMHSFDVEGHDLSDYNINGKYTVKDSWANKEKIGHVFEELWQNEGEPVYTFIAYQDYYAPWDWVVGAGGRKEIIYKNRLAGMKHMFMIASAAALVISLGIAYFFANKIANKMAQINVAIGKASTGDFTETVQITYKDEFGQLSDNFNKMTDDLKSMINQVTLTTNSVASAAEELTANTESVSVATKQIAETAQTVASGADNQARSIGESSRTMDEISSSIQHVASNTEEMANAAVDTTTLAETGDEVVNKAVRQMDSITATVHTTESAIVELGNRSNEIGEIVNVITQIASQTNLLALNAAIEASRAGEHGRGFAVVADEVRKLAEQSSASALQITELISHIQNETNFVVQKMKTSTSEVANGMELVKRAGEMFEQIKEAANVVAAQAQDVSASVEEVTAGVEQIVVAADTLHEIAHTSSEGAQGMSAATEEQLASMEEISSSAASLEKMAEELQLFMNKFKI</sequence>
<keyword evidence="6 8" id="KW-0807">Transducer</keyword>
<evidence type="ECO:0000256" key="10">
    <source>
        <dbReference type="SAM" id="Phobius"/>
    </source>
</evidence>
<evidence type="ECO:0000313" key="13">
    <source>
        <dbReference type="EMBL" id="MDQ0175280.1"/>
    </source>
</evidence>
<accession>A0ABT9WQ01</accession>
<feature type="domain" description="Methyl-accepting transducer" evidence="11">
    <location>
        <begin position="296"/>
        <end position="532"/>
    </location>
</feature>
<name>A0ABT9WQ01_9BACI</name>
<evidence type="ECO:0000256" key="1">
    <source>
        <dbReference type="ARBA" id="ARBA00004651"/>
    </source>
</evidence>
<protein>
    <submittedName>
        <fullName evidence="13">Methyl-accepting chemotaxis protein</fullName>
    </submittedName>
</protein>
<gene>
    <name evidence="13" type="ORF">J2S08_001114</name>
</gene>
<feature type="region of interest" description="Disordered" evidence="9">
    <location>
        <begin position="539"/>
        <end position="559"/>
    </location>
</feature>
<reference evidence="13 14" key="1">
    <citation type="submission" date="2023-07" db="EMBL/GenBank/DDBJ databases">
        <title>Genomic Encyclopedia of Type Strains, Phase IV (KMG-IV): sequencing the most valuable type-strain genomes for metagenomic binning, comparative biology and taxonomic classification.</title>
        <authorList>
            <person name="Goeker M."/>
        </authorList>
    </citation>
    <scope>NUCLEOTIDE SEQUENCE [LARGE SCALE GENOMIC DNA]</scope>
    <source>
        <strain evidence="13 14">DSM 23837</strain>
    </source>
</reference>
<evidence type="ECO:0000259" key="11">
    <source>
        <dbReference type="PROSITE" id="PS50111"/>
    </source>
</evidence>
<feature type="transmembrane region" description="Helical" evidence="10">
    <location>
        <begin position="12"/>
        <end position="34"/>
    </location>
</feature>
<dbReference type="Gene3D" id="3.30.450.20">
    <property type="entry name" value="PAS domain"/>
    <property type="match status" value="1"/>
</dbReference>
<dbReference type="Pfam" id="PF00015">
    <property type="entry name" value="MCPsignal"/>
    <property type="match status" value="1"/>
</dbReference>
<evidence type="ECO:0000256" key="5">
    <source>
        <dbReference type="ARBA" id="ARBA00023136"/>
    </source>
</evidence>
<dbReference type="SMART" id="SM00304">
    <property type="entry name" value="HAMP"/>
    <property type="match status" value="1"/>
</dbReference>
<proteinExistence type="inferred from homology"/>
<evidence type="ECO:0000259" key="12">
    <source>
        <dbReference type="PROSITE" id="PS50885"/>
    </source>
</evidence>
<comment type="similarity">
    <text evidence="7">Belongs to the methyl-accepting chemotaxis (MCP) protein family.</text>
</comment>
<dbReference type="SUPFAM" id="SSF58104">
    <property type="entry name" value="Methyl-accepting chemotaxis protein (MCP) signaling domain"/>
    <property type="match status" value="1"/>
</dbReference>
<feature type="transmembrane region" description="Helical" evidence="10">
    <location>
        <begin position="204"/>
        <end position="224"/>
    </location>
</feature>
<dbReference type="InterPro" id="IPR033480">
    <property type="entry name" value="sCache_2"/>
</dbReference>
<dbReference type="PROSITE" id="PS50111">
    <property type="entry name" value="CHEMOTAXIS_TRANSDUC_2"/>
    <property type="match status" value="1"/>
</dbReference>
<dbReference type="InterPro" id="IPR004090">
    <property type="entry name" value="Chemotax_Me-accpt_rcpt"/>
</dbReference>
<dbReference type="Pfam" id="PF00672">
    <property type="entry name" value="HAMP"/>
    <property type="match status" value="1"/>
</dbReference>
<dbReference type="SMART" id="SM00283">
    <property type="entry name" value="MA"/>
    <property type="match status" value="1"/>
</dbReference>
<evidence type="ECO:0000313" key="14">
    <source>
        <dbReference type="Proteomes" id="UP001223586"/>
    </source>
</evidence>
<dbReference type="CDD" id="cd11386">
    <property type="entry name" value="MCP_signal"/>
    <property type="match status" value="1"/>
</dbReference>
<evidence type="ECO:0000256" key="4">
    <source>
        <dbReference type="ARBA" id="ARBA00022989"/>
    </source>
</evidence>
<dbReference type="Gene3D" id="6.10.340.10">
    <property type="match status" value="1"/>
</dbReference>
<dbReference type="RefSeq" id="WP_307227465.1">
    <property type="nucleotide sequence ID" value="NZ_JAUSTT010000005.1"/>
</dbReference>
<evidence type="ECO:0000256" key="2">
    <source>
        <dbReference type="ARBA" id="ARBA00022475"/>
    </source>
</evidence>
<dbReference type="SMART" id="SM01049">
    <property type="entry name" value="Cache_2"/>
    <property type="match status" value="1"/>
</dbReference>
<dbReference type="Proteomes" id="UP001223586">
    <property type="component" value="Unassembled WGS sequence"/>
</dbReference>
<evidence type="ECO:0000256" key="7">
    <source>
        <dbReference type="ARBA" id="ARBA00029447"/>
    </source>
</evidence>
<keyword evidence="14" id="KW-1185">Reference proteome</keyword>
<evidence type="ECO:0000256" key="9">
    <source>
        <dbReference type="SAM" id="MobiDB-lite"/>
    </source>
</evidence>
<dbReference type="Pfam" id="PF17200">
    <property type="entry name" value="sCache_2"/>
    <property type="match status" value="1"/>
</dbReference>
<dbReference type="CDD" id="cd06225">
    <property type="entry name" value="HAMP"/>
    <property type="match status" value="1"/>
</dbReference>
<dbReference type="PANTHER" id="PTHR32089">
    <property type="entry name" value="METHYL-ACCEPTING CHEMOTAXIS PROTEIN MCPB"/>
    <property type="match status" value="1"/>
</dbReference>
<dbReference type="InterPro" id="IPR004089">
    <property type="entry name" value="MCPsignal_dom"/>
</dbReference>
<comment type="subcellular location">
    <subcellularLocation>
        <location evidence="1">Cell membrane</location>
        <topology evidence="1">Multi-pass membrane protein</topology>
    </subcellularLocation>
</comment>
<organism evidence="13 14">
    <name type="scientific">Bacillus chungangensis</name>
    <dbReference type="NCBI Taxonomy" id="587633"/>
    <lineage>
        <taxon>Bacteria</taxon>
        <taxon>Bacillati</taxon>
        <taxon>Bacillota</taxon>
        <taxon>Bacilli</taxon>
        <taxon>Bacillales</taxon>
        <taxon>Bacillaceae</taxon>
        <taxon>Bacillus</taxon>
    </lineage>
</organism>
<evidence type="ECO:0000256" key="6">
    <source>
        <dbReference type="ARBA" id="ARBA00023224"/>
    </source>
</evidence>
<dbReference type="PROSITE" id="PS50885">
    <property type="entry name" value="HAMP"/>
    <property type="match status" value="1"/>
</dbReference>
<dbReference type="PRINTS" id="PR00260">
    <property type="entry name" value="CHEMTRNSDUCR"/>
</dbReference>
<keyword evidence="2" id="KW-1003">Cell membrane</keyword>
<dbReference type="Gene3D" id="1.10.287.950">
    <property type="entry name" value="Methyl-accepting chemotaxis protein"/>
    <property type="match status" value="1"/>
</dbReference>
<keyword evidence="5 10" id="KW-0472">Membrane</keyword>
<dbReference type="PANTHER" id="PTHR32089:SF112">
    <property type="entry name" value="LYSOZYME-LIKE PROTEIN-RELATED"/>
    <property type="match status" value="1"/>
</dbReference>
<keyword evidence="4 10" id="KW-1133">Transmembrane helix</keyword>
<feature type="domain" description="HAMP" evidence="12">
    <location>
        <begin position="225"/>
        <end position="277"/>
    </location>
</feature>
<evidence type="ECO:0000256" key="3">
    <source>
        <dbReference type="ARBA" id="ARBA00022692"/>
    </source>
</evidence>
<keyword evidence="3 10" id="KW-0812">Transmembrane</keyword>
<dbReference type="InterPro" id="IPR003660">
    <property type="entry name" value="HAMP_dom"/>
</dbReference>